<evidence type="ECO:0000313" key="4">
    <source>
        <dbReference type="EMBL" id="GFE81672.1"/>
    </source>
</evidence>
<evidence type="ECO:0000256" key="1">
    <source>
        <dbReference type="ARBA" id="ARBA00001917"/>
    </source>
</evidence>
<dbReference type="InterPro" id="IPR050712">
    <property type="entry name" value="NAD(P)H-dep_reductase"/>
</dbReference>
<dbReference type="RefSeq" id="WP_161813286.1">
    <property type="nucleotide sequence ID" value="NZ_BLJN01000003.1"/>
</dbReference>
<keyword evidence="5" id="KW-1185">Reference proteome</keyword>
<name>A0A829YG93_9GAMM</name>
<dbReference type="PANTHER" id="PTHR30543:SF21">
    <property type="entry name" value="NAD(P)H-DEPENDENT FMN REDUCTASE LOT6"/>
    <property type="match status" value="1"/>
</dbReference>
<dbReference type="InterPro" id="IPR029039">
    <property type="entry name" value="Flavoprotein-like_sf"/>
</dbReference>
<dbReference type="AlphaFoldDB" id="A0A829YG93"/>
<reference evidence="5" key="1">
    <citation type="submission" date="2020-01" db="EMBL/GenBank/DDBJ databases">
        <title>'Steroidobacter agaridevorans' sp. nov., agar-degrading bacteria isolated from rhizosphere soils.</title>
        <authorList>
            <person name="Ikenaga M."/>
            <person name="Kataoka M."/>
            <person name="Murouchi A."/>
            <person name="Katsuragi S."/>
            <person name="Sakai M."/>
        </authorList>
    </citation>
    <scope>NUCLEOTIDE SEQUENCE [LARGE SCALE GENOMIC DNA]</scope>
    <source>
        <strain evidence="5">YU21-B</strain>
    </source>
</reference>
<dbReference type="Proteomes" id="UP000445000">
    <property type="component" value="Unassembled WGS sequence"/>
</dbReference>
<organism evidence="4 5">
    <name type="scientific">Steroidobacter agaridevorans</name>
    <dbReference type="NCBI Taxonomy" id="2695856"/>
    <lineage>
        <taxon>Bacteria</taxon>
        <taxon>Pseudomonadati</taxon>
        <taxon>Pseudomonadota</taxon>
        <taxon>Gammaproteobacteria</taxon>
        <taxon>Steroidobacterales</taxon>
        <taxon>Steroidobacteraceae</taxon>
        <taxon>Steroidobacter</taxon>
    </lineage>
</organism>
<feature type="domain" description="NADPH-dependent FMN reductase-like" evidence="3">
    <location>
        <begin position="10"/>
        <end position="151"/>
    </location>
</feature>
<gene>
    <name evidence="4" type="ORF">GCM10011487_36720</name>
</gene>
<dbReference type="GO" id="GO:0016491">
    <property type="term" value="F:oxidoreductase activity"/>
    <property type="evidence" value="ECO:0007669"/>
    <property type="project" value="InterPro"/>
</dbReference>
<dbReference type="SUPFAM" id="SSF52218">
    <property type="entry name" value="Flavoproteins"/>
    <property type="match status" value="1"/>
</dbReference>
<dbReference type="Gene3D" id="3.40.50.360">
    <property type="match status" value="1"/>
</dbReference>
<dbReference type="InterPro" id="IPR005025">
    <property type="entry name" value="FMN_Rdtase-like_dom"/>
</dbReference>
<accession>A0A829YG93</accession>
<comment type="caution">
    <text evidence="4">The sequence shown here is derived from an EMBL/GenBank/DDBJ whole genome shotgun (WGS) entry which is preliminary data.</text>
</comment>
<dbReference type="GO" id="GO:0010181">
    <property type="term" value="F:FMN binding"/>
    <property type="evidence" value="ECO:0007669"/>
    <property type="project" value="TreeGrafter"/>
</dbReference>
<proteinExistence type="predicted"/>
<evidence type="ECO:0000259" key="3">
    <source>
        <dbReference type="Pfam" id="PF03358"/>
    </source>
</evidence>
<keyword evidence="2" id="KW-0285">Flavoprotein</keyword>
<evidence type="ECO:0000256" key="2">
    <source>
        <dbReference type="ARBA" id="ARBA00022643"/>
    </source>
</evidence>
<dbReference type="EMBL" id="BLJN01000003">
    <property type="protein sequence ID" value="GFE81672.1"/>
    <property type="molecule type" value="Genomic_DNA"/>
</dbReference>
<dbReference type="Pfam" id="PF03358">
    <property type="entry name" value="FMN_red"/>
    <property type="match status" value="1"/>
</dbReference>
<dbReference type="GO" id="GO:0005829">
    <property type="term" value="C:cytosol"/>
    <property type="evidence" value="ECO:0007669"/>
    <property type="project" value="TreeGrafter"/>
</dbReference>
<comment type="cofactor">
    <cofactor evidence="1">
        <name>FMN</name>
        <dbReference type="ChEBI" id="CHEBI:58210"/>
    </cofactor>
</comment>
<evidence type="ECO:0000313" key="5">
    <source>
        <dbReference type="Proteomes" id="UP000445000"/>
    </source>
</evidence>
<keyword evidence="2" id="KW-0288">FMN</keyword>
<sequence length="193" mass="20392">MPNPSAPRLRIVGIGGTTKAGSSTEKALAACLAAAQRLGAEVQLIPGTALACLPLYSPEETARTPEQQRFVATVRDADGLILATPAYHAGMSGLMKNAIDLLEDLRDGPRPYLDGRAVGCIVTAYGWQGAGTTLTSVRTIVHALRGWPTPLGVTLNTAMPLFDPSGLCMDERIQTQFELLAQQVVSFASRFAA</sequence>
<dbReference type="PANTHER" id="PTHR30543">
    <property type="entry name" value="CHROMATE REDUCTASE"/>
    <property type="match status" value="1"/>
</dbReference>
<protein>
    <submittedName>
        <fullName evidence="4">NADPH-dependent oxidoreductase</fullName>
    </submittedName>
</protein>